<gene>
    <name evidence="2" type="ORF">RND81_10G245000</name>
</gene>
<dbReference type="PANTHER" id="PTHR44259:SF107">
    <property type="entry name" value="F-BOX PROTEIN SKIP23-LIKE"/>
    <property type="match status" value="1"/>
</dbReference>
<accession>A0AAW1I7V6</accession>
<dbReference type="Gene3D" id="1.20.1280.50">
    <property type="match status" value="1"/>
</dbReference>
<keyword evidence="3" id="KW-1185">Reference proteome</keyword>
<dbReference type="InterPro" id="IPR050942">
    <property type="entry name" value="F-box_BR-signaling"/>
</dbReference>
<dbReference type="PANTHER" id="PTHR44259">
    <property type="entry name" value="OS07G0183000 PROTEIN-RELATED"/>
    <property type="match status" value="1"/>
</dbReference>
<dbReference type="Proteomes" id="UP001443914">
    <property type="component" value="Unassembled WGS sequence"/>
</dbReference>
<sequence length="445" mass="51315">MTRVDWSRIPDDILRRIIEDYATRVEDYVIISCVCRSWYSVTRTFDKSELRIKWSRKMPLLMLTDGNDTEIYRDTRYVCIRSDDEDDSNNDSDNDSNTTRCILSLGRVSNNCFSVSLPEAYKRACWGSRYGWIVTLGRDRQLSLLNPLTRATLPLPSQRAFAFRWKWVSGKTICHKFINKAILLQVPRDRHRHAHISLDSPSCAYANGGIWVVVVIHQRYNLASIAKPGDYVWTPILRPSRSYCYFSGFLDVTYCNRLNSLLFLDFNANVCISSLEDIEHPQVLRRIVNAPSSLVSGYGLFFGRMHYIVESGDDTLVITRYLQRGKNPKCSIATVNSHKVEVCGEFDRYQTFNFRIYRLNFVTMKLNALRDLGGRALFLGNSATISVNSTDAGCEANSIYFRDDDRAYRHDMGVFKMADKTIRPFYDGHRSNSSYCCPVWFCPSI</sequence>
<reference evidence="2" key="1">
    <citation type="submission" date="2024-03" db="EMBL/GenBank/DDBJ databases">
        <title>WGS assembly of Saponaria officinalis var. Norfolk2.</title>
        <authorList>
            <person name="Jenkins J."/>
            <person name="Shu S."/>
            <person name="Grimwood J."/>
            <person name="Barry K."/>
            <person name="Goodstein D."/>
            <person name="Schmutz J."/>
            <person name="Leebens-Mack J."/>
            <person name="Osbourn A."/>
        </authorList>
    </citation>
    <scope>NUCLEOTIDE SEQUENCE [LARGE SCALE GENOMIC DNA]</scope>
    <source>
        <strain evidence="2">JIC</strain>
    </source>
</reference>
<dbReference type="AlphaFoldDB" id="A0AAW1I7V6"/>
<name>A0AAW1I7V6_SAPOF</name>
<comment type="caution">
    <text evidence="2">The sequence shown here is derived from an EMBL/GenBank/DDBJ whole genome shotgun (WGS) entry which is preliminary data.</text>
</comment>
<dbReference type="Pfam" id="PF03478">
    <property type="entry name" value="Beta-prop_KIB1-4"/>
    <property type="match status" value="1"/>
</dbReference>
<feature type="domain" description="KIB1-4 beta-propeller" evidence="1">
    <location>
        <begin position="110"/>
        <end position="416"/>
    </location>
</feature>
<organism evidence="2 3">
    <name type="scientific">Saponaria officinalis</name>
    <name type="common">Common soapwort</name>
    <name type="synonym">Lychnis saponaria</name>
    <dbReference type="NCBI Taxonomy" id="3572"/>
    <lineage>
        <taxon>Eukaryota</taxon>
        <taxon>Viridiplantae</taxon>
        <taxon>Streptophyta</taxon>
        <taxon>Embryophyta</taxon>
        <taxon>Tracheophyta</taxon>
        <taxon>Spermatophyta</taxon>
        <taxon>Magnoliopsida</taxon>
        <taxon>eudicotyledons</taxon>
        <taxon>Gunneridae</taxon>
        <taxon>Pentapetalae</taxon>
        <taxon>Caryophyllales</taxon>
        <taxon>Caryophyllaceae</taxon>
        <taxon>Caryophylleae</taxon>
        <taxon>Saponaria</taxon>
    </lineage>
</organism>
<protein>
    <recommendedName>
        <fullName evidence="1">KIB1-4 beta-propeller domain-containing protein</fullName>
    </recommendedName>
</protein>
<evidence type="ECO:0000313" key="2">
    <source>
        <dbReference type="EMBL" id="KAK9684948.1"/>
    </source>
</evidence>
<proteinExistence type="predicted"/>
<dbReference type="EMBL" id="JBDFQZ010000010">
    <property type="protein sequence ID" value="KAK9684948.1"/>
    <property type="molecule type" value="Genomic_DNA"/>
</dbReference>
<evidence type="ECO:0000313" key="3">
    <source>
        <dbReference type="Proteomes" id="UP001443914"/>
    </source>
</evidence>
<dbReference type="InterPro" id="IPR005174">
    <property type="entry name" value="KIB1-4_b-propeller"/>
</dbReference>
<evidence type="ECO:0000259" key="1">
    <source>
        <dbReference type="Pfam" id="PF03478"/>
    </source>
</evidence>